<dbReference type="InterPro" id="IPR010987">
    <property type="entry name" value="Glutathione-S-Trfase_C-like"/>
</dbReference>
<evidence type="ECO:0000313" key="3">
    <source>
        <dbReference type="EMBL" id="KIW03678.1"/>
    </source>
</evidence>
<dbReference type="RefSeq" id="XP_016213547.1">
    <property type="nucleotide sequence ID" value="XM_016358446.1"/>
</dbReference>
<gene>
    <name evidence="3" type="ORF">PV09_04999</name>
</gene>
<dbReference type="GeneID" id="27312972"/>
<dbReference type="InterPro" id="IPR036282">
    <property type="entry name" value="Glutathione-S-Trfase_C_sf"/>
</dbReference>
<protein>
    <recommendedName>
        <fullName evidence="2">GST C-terminal domain-containing protein</fullName>
    </recommendedName>
</protein>
<sequence>MARMTTPEDGSLPAFQKTIPTVHRLDHSQAQRVLWALEELHASNGLKYHYKNYPRVQPKNPDLLEVSPLGKSPILTVEDLKGRPVPNIQVVDGVVMETQLILEFLGESYGGKDLWEPETAEERLRDRYFRSFATGTMVERVDQAMLFTALPKLMPFPLKQIFGLLFIPLEKAFRAYLVDFFDFMESQLSVELPYFAGKKLGIADFCLEFPMSMAVCQGFLDGKKYPKIRAWHDTITSREAYKKAIEKGGGKEKYDLVSFGAK</sequence>
<organism evidence="3 4">
    <name type="scientific">Verruconis gallopava</name>
    <dbReference type="NCBI Taxonomy" id="253628"/>
    <lineage>
        <taxon>Eukaryota</taxon>
        <taxon>Fungi</taxon>
        <taxon>Dikarya</taxon>
        <taxon>Ascomycota</taxon>
        <taxon>Pezizomycotina</taxon>
        <taxon>Dothideomycetes</taxon>
        <taxon>Pleosporomycetidae</taxon>
        <taxon>Venturiales</taxon>
        <taxon>Sympoventuriaceae</taxon>
        <taxon>Verruconis</taxon>
    </lineage>
</organism>
<dbReference type="Proteomes" id="UP000053259">
    <property type="component" value="Unassembled WGS sequence"/>
</dbReference>
<comment type="similarity">
    <text evidence="1">Belongs to the GST superfamily.</text>
</comment>
<dbReference type="InterPro" id="IPR004046">
    <property type="entry name" value="GST_C"/>
</dbReference>
<dbReference type="SFLD" id="SFLDS00019">
    <property type="entry name" value="Glutathione_Transferase_(cytos"/>
    <property type="match status" value="1"/>
</dbReference>
<dbReference type="VEuPathDB" id="FungiDB:PV09_04999"/>
<dbReference type="Gene3D" id="3.40.30.10">
    <property type="entry name" value="Glutaredoxin"/>
    <property type="match status" value="1"/>
</dbReference>
<dbReference type="PROSITE" id="PS50405">
    <property type="entry name" value="GST_CTER"/>
    <property type="match status" value="1"/>
</dbReference>
<name>A0A0D2AA90_9PEZI</name>
<dbReference type="AlphaFoldDB" id="A0A0D2AA90"/>
<proteinExistence type="inferred from homology"/>
<evidence type="ECO:0000259" key="2">
    <source>
        <dbReference type="PROSITE" id="PS50405"/>
    </source>
</evidence>
<dbReference type="InterPro" id="IPR036249">
    <property type="entry name" value="Thioredoxin-like_sf"/>
</dbReference>
<dbReference type="EMBL" id="KN847543">
    <property type="protein sequence ID" value="KIW03678.1"/>
    <property type="molecule type" value="Genomic_DNA"/>
</dbReference>
<dbReference type="Gene3D" id="1.20.1050.10">
    <property type="match status" value="1"/>
</dbReference>
<dbReference type="OrthoDB" id="2309723at2759"/>
<dbReference type="PANTHER" id="PTHR44051:SF9">
    <property type="entry name" value="GLUTATHIONE S-TRANSFERASE 1"/>
    <property type="match status" value="1"/>
</dbReference>
<accession>A0A0D2AA90</accession>
<dbReference type="PANTHER" id="PTHR44051">
    <property type="entry name" value="GLUTATHIONE S-TRANSFERASE-RELATED"/>
    <property type="match status" value="1"/>
</dbReference>
<dbReference type="HOGENOM" id="CLU_011226_15_0_1"/>
<keyword evidence="4" id="KW-1185">Reference proteome</keyword>
<dbReference type="InterPro" id="IPR040079">
    <property type="entry name" value="Glutathione_S-Trfase"/>
</dbReference>
<evidence type="ECO:0000256" key="1">
    <source>
        <dbReference type="ARBA" id="ARBA00007409"/>
    </source>
</evidence>
<evidence type="ECO:0000313" key="4">
    <source>
        <dbReference type="Proteomes" id="UP000053259"/>
    </source>
</evidence>
<dbReference type="STRING" id="253628.A0A0D2AA90"/>
<dbReference type="SUPFAM" id="SSF47616">
    <property type="entry name" value="GST C-terminal domain-like"/>
    <property type="match status" value="1"/>
</dbReference>
<dbReference type="Pfam" id="PF00043">
    <property type="entry name" value="GST_C"/>
    <property type="match status" value="1"/>
</dbReference>
<reference evidence="3 4" key="1">
    <citation type="submission" date="2015-01" db="EMBL/GenBank/DDBJ databases">
        <title>The Genome Sequence of Ochroconis gallopava CBS43764.</title>
        <authorList>
            <consortium name="The Broad Institute Genomics Platform"/>
            <person name="Cuomo C."/>
            <person name="de Hoog S."/>
            <person name="Gorbushina A."/>
            <person name="Stielow B."/>
            <person name="Teixiera M."/>
            <person name="Abouelleil A."/>
            <person name="Chapman S.B."/>
            <person name="Priest M."/>
            <person name="Young S.K."/>
            <person name="Wortman J."/>
            <person name="Nusbaum C."/>
            <person name="Birren B."/>
        </authorList>
    </citation>
    <scope>NUCLEOTIDE SEQUENCE [LARGE SCALE GENOMIC DNA]</scope>
    <source>
        <strain evidence="3 4">CBS 43764</strain>
    </source>
</reference>
<dbReference type="InParanoid" id="A0A0D2AA90"/>
<dbReference type="Pfam" id="PF13409">
    <property type="entry name" value="GST_N_2"/>
    <property type="match status" value="1"/>
</dbReference>
<dbReference type="SUPFAM" id="SSF52833">
    <property type="entry name" value="Thioredoxin-like"/>
    <property type="match status" value="1"/>
</dbReference>
<dbReference type="InterPro" id="IPR004045">
    <property type="entry name" value="Glutathione_S-Trfase_N"/>
</dbReference>
<feature type="domain" description="GST C-terminal" evidence="2">
    <location>
        <begin position="119"/>
        <end position="256"/>
    </location>
</feature>